<dbReference type="AlphaFoldDB" id="A0A927CU17"/>
<evidence type="ECO:0000313" key="2">
    <source>
        <dbReference type="Proteomes" id="UP000602076"/>
    </source>
</evidence>
<sequence length="105" mass="12482">MYVNEEYEIVYPKELIHLESEGILVSPQNRQYGVIGLREQIGSFYLLRIFLMKRETSQALFFIKEEMTALTFDDNESLSAFFQRLPGMSAFDFMLFQHDIEQRKN</sequence>
<comment type="caution">
    <text evidence="1">The sequence shown here is derived from an EMBL/GenBank/DDBJ whole genome shotgun (WGS) entry which is preliminary data.</text>
</comment>
<dbReference type="RefSeq" id="WP_190996743.1">
    <property type="nucleotide sequence ID" value="NZ_JACXSI010000004.1"/>
</dbReference>
<proteinExistence type="predicted"/>
<dbReference type="Proteomes" id="UP000602076">
    <property type="component" value="Unassembled WGS sequence"/>
</dbReference>
<name>A0A927CU17_9BACI</name>
<organism evidence="1 2">
    <name type="scientific">Peribacillus faecalis</name>
    <dbReference type="NCBI Taxonomy" id="2772559"/>
    <lineage>
        <taxon>Bacteria</taxon>
        <taxon>Bacillati</taxon>
        <taxon>Bacillota</taxon>
        <taxon>Bacilli</taxon>
        <taxon>Bacillales</taxon>
        <taxon>Bacillaceae</taxon>
        <taxon>Peribacillus</taxon>
    </lineage>
</organism>
<accession>A0A927CU17</accession>
<reference evidence="1" key="1">
    <citation type="submission" date="2020-09" db="EMBL/GenBank/DDBJ databases">
        <title>Bacillus faecalis sp. nov., a moderately halophilic bacterium isolated from cow faeces.</title>
        <authorList>
            <person name="Jiang L."/>
            <person name="Lee J."/>
        </authorList>
    </citation>
    <scope>NUCLEOTIDE SEQUENCE</scope>
    <source>
        <strain evidence="1">AGMB 02131</strain>
    </source>
</reference>
<evidence type="ECO:0000313" key="1">
    <source>
        <dbReference type="EMBL" id="MBD3107194.1"/>
    </source>
</evidence>
<keyword evidence="2" id="KW-1185">Reference proteome</keyword>
<protein>
    <submittedName>
        <fullName evidence="1">Uncharacterized protein</fullName>
    </submittedName>
</protein>
<gene>
    <name evidence="1" type="ORF">IEO70_02355</name>
</gene>
<dbReference type="EMBL" id="JACXSI010000004">
    <property type="protein sequence ID" value="MBD3107194.1"/>
    <property type="molecule type" value="Genomic_DNA"/>
</dbReference>